<feature type="domain" description="NACHT" evidence="2">
    <location>
        <begin position="114"/>
        <end position="272"/>
    </location>
</feature>
<reference evidence="3 4" key="1">
    <citation type="submission" date="2019-12" db="EMBL/GenBank/DDBJ databases">
        <title>A genome sequence resource for the geographically widespread anthracnose pathogen Colletotrichum asianum.</title>
        <authorList>
            <person name="Meng Y."/>
        </authorList>
    </citation>
    <scope>NUCLEOTIDE SEQUENCE [LARGE SCALE GENOMIC DNA]</scope>
    <source>
        <strain evidence="3 4">ICMP 18580</strain>
    </source>
</reference>
<dbReference type="SUPFAM" id="SSF82171">
    <property type="entry name" value="DPP6 N-terminal domain-like"/>
    <property type="match status" value="1"/>
</dbReference>
<dbReference type="InterPro" id="IPR011047">
    <property type="entry name" value="Quinoprotein_ADH-like_sf"/>
</dbReference>
<dbReference type="Gene3D" id="3.40.50.300">
    <property type="entry name" value="P-loop containing nucleotide triphosphate hydrolases"/>
    <property type="match status" value="1"/>
</dbReference>
<dbReference type="OrthoDB" id="538223at2759"/>
<sequence>MLRDLTQRLDPGKNPSKFRMIGKSLKWPFTSTEISQNIGSLRHWRDCFLAALQVDHMHLALKREDIEDIKSLPSAPGAAFDSYDNDFARFCHPDTRQELLGDILEWADDPDGRCIFWLRGPAGTGKSTISKTVAQMFADRGQLAASIFFNRTREGRNTTKLFVTTVARQIAGRVPTLKNLILRAINEDQDLPDKSLEAQFSKLILEPLSRVELSGVTFPTLILVVDALDECGFEHRSQVDESLESSRLIIKILSRLATVCNINARIFLTSRPEVPIRLGFLEDVPTGSHQDVALHDIPEPIIEHDIRAFIESELGAIRVSHAIAQDWPGDDVVTQLVKASVPLFIYASTICKFIDDRRRRFRPQAQLDKVLRQSEGFRTGIEITYRPILDQLVEDLDDLERKELLARFRKVVGAIILLADPLSITSLGELLDIENDEIRYLLNSLHSVLDVPEDDQPEHSVRLFHLSFREYLLQPHSSGDQTFWIDEKSTHKDLFACCLQVMGGQSGFGLRNDLCRLDDPGVRRDEIPRERIYQHIPRSLEYACRYWVMHLRESGGGIHVRDAHEFLTRYLLYWFEAMSWMNLLHQAPRDLLTLEDMFSSQGSSMQSDALPFLRDARRFLAENEHAINHPTKFMCWIVKMPEVAEEWDVTSRTIHQYKSPVQNVVWSHDGQYIAVATFDEVDIWNVTSGVLLEKNTEMRHINCISFTNRGMLIIGSSFDGILLWDWVAGLETTYSIGNGFSEVLTVSAATTGKVSCLLSDGNVYLMSETFDIIHTWYICWQPSAGDTKRTRSNLHLHYLGRVHFTHNGKIMAVIDNEQSNSIHVHDAESGALIQSLSAPEGQMFYEVTASDEGLLLATVGSGSPLGERSDWDDVIMEAFIWDLNGTNASASHSSPRVISSVHCQRPIINQHGLLAYTGDYLYLKIWNILKHPPELVHTLDYGTCVSFSPDGQHLIAEFNAVKIIYTNALGFVKHASNCTTDIDDSVDMNRQSLSPDGLRLAIVSSRGKVTLWHIGSENEEMGSKVAILDTPWEVPTKVDDEFATAWSSNGAFLAIESSAGFVVYDCSAHHPAILKSVSYEYEPSSLDGTLRQLLFSPCGSSIAITNGDMKSVSLWNFPSYTCRWQQALQDPKDCKSATTMKFSPDGAQLAVSHGYNARLMDSNTGAIIWTRSFALLDVRFIDSLAFNSSGALMAIKAFQIDRKPSNIESGSGRSVNSEQKSFDKSLVNIEEMADYGSVKRLFVTNVANGRHVATMSEGIRLKTNASFGQMAYAPGDDSVVSQDTWFSNVNVARKESSYPIPQNVPCNIMMVRYGYEERWLTKFGRRLVHCPSSIAHGAAPQNWVLFPHRLYGYDSTRTAPFTIELTCSQCSS</sequence>
<proteinExistence type="predicted"/>
<dbReference type="InterPro" id="IPR015943">
    <property type="entry name" value="WD40/YVTN_repeat-like_dom_sf"/>
</dbReference>
<evidence type="ECO:0000313" key="3">
    <source>
        <dbReference type="EMBL" id="KAF0324606.1"/>
    </source>
</evidence>
<organism evidence="3 4">
    <name type="scientific">Colletotrichum asianum</name>
    <dbReference type="NCBI Taxonomy" id="702518"/>
    <lineage>
        <taxon>Eukaryota</taxon>
        <taxon>Fungi</taxon>
        <taxon>Dikarya</taxon>
        <taxon>Ascomycota</taxon>
        <taxon>Pezizomycotina</taxon>
        <taxon>Sordariomycetes</taxon>
        <taxon>Hypocreomycetidae</taxon>
        <taxon>Glomerellales</taxon>
        <taxon>Glomerellaceae</taxon>
        <taxon>Colletotrichum</taxon>
        <taxon>Colletotrichum gloeosporioides species complex</taxon>
    </lineage>
</organism>
<gene>
    <name evidence="3" type="ORF">GQ607_008045</name>
</gene>
<dbReference type="SUPFAM" id="SSF52540">
    <property type="entry name" value="P-loop containing nucleoside triphosphate hydrolases"/>
    <property type="match status" value="1"/>
</dbReference>
<keyword evidence="1" id="KW-0677">Repeat</keyword>
<dbReference type="Gene3D" id="2.130.10.10">
    <property type="entry name" value="YVTN repeat-like/Quinoprotein amine dehydrogenase"/>
    <property type="match status" value="3"/>
</dbReference>
<dbReference type="SUPFAM" id="SSF50998">
    <property type="entry name" value="Quinoprotein alcohol dehydrogenase-like"/>
    <property type="match status" value="1"/>
</dbReference>
<dbReference type="PANTHER" id="PTHR10039">
    <property type="entry name" value="AMELOGENIN"/>
    <property type="match status" value="1"/>
</dbReference>
<dbReference type="InterPro" id="IPR001680">
    <property type="entry name" value="WD40_rpt"/>
</dbReference>
<dbReference type="PROSITE" id="PS50837">
    <property type="entry name" value="NACHT"/>
    <property type="match status" value="1"/>
</dbReference>
<dbReference type="Pfam" id="PF24883">
    <property type="entry name" value="NPHP3_N"/>
    <property type="match status" value="1"/>
</dbReference>
<name>A0A8H3WF49_9PEZI</name>
<accession>A0A8H3WF49</accession>
<keyword evidence="4" id="KW-1185">Reference proteome</keyword>
<dbReference type="InterPro" id="IPR027417">
    <property type="entry name" value="P-loop_NTPase"/>
</dbReference>
<dbReference type="Proteomes" id="UP000434172">
    <property type="component" value="Unassembled WGS sequence"/>
</dbReference>
<evidence type="ECO:0000313" key="4">
    <source>
        <dbReference type="Proteomes" id="UP000434172"/>
    </source>
</evidence>
<evidence type="ECO:0000259" key="2">
    <source>
        <dbReference type="PROSITE" id="PS50837"/>
    </source>
</evidence>
<dbReference type="EMBL" id="WOWK01000042">
    <property type="protein sequence ID" value="KAF0324606.1"/>
    <property type="molecule type" value="Genomic_DNA"/>
</dbReference>
<protein>
    <submittedName>
        <fullName evidence="3">Vegetative incompatibility protein het-e-1</fullName>
    </submittedName>
</protein>
<comment type="caution">
    <text evidence="3">The sequence shown here is derived from an EMBL/GenBank/DDBJ whole genome shotgun (WGS) entry which is preliminary data.</text>
</comment>
<dbReference type="SMART" id="SM00320">
    <property type="entry name" value="WD40"/>
    <property type="match status" value="5"/>
</dbReference>
<dbReference type="InterPro" id="IPR007111">
    <property type="entry name" value="NACHT_NTPase"/>
</dbReference>
<dbReference type="InterPro" id="IPR056884">
    <property type="entry name" value="NPHP3-like_N"/>
</dbReference>
<dbReference type="PANTHER" id="PTHR10039:SF17">
    <property type="entry name" value="FUNGAL STAND N-TERMINAL GOODBYE DOMAIN-CONTAINING PROTEIN-RELATED"/>
    <property type="match status" value="1"/>
</dbReference>
<evidence type="ECO:0000256" key="1">
    <source>
        <dbReference type="ARBA" id="ARBA00022737"/>
    </source>
</evidence>